<dbReference type="GO" id="GO:0005634">
    <property type="term" value="C:nucleus"/>
    <property type="evidence" value="ECO:0007669"/>
    <property type="project" value="UniProtKB-SubCell"/>
</dbReference>
<feature type="compositionally biased region" description="Basic and acidic residues" evidence="9">
    <location>
        <begin position="59"/>
        <end position="70"/>
    </location>
</feature>
<dbReference type="InterPro" id="IPR038664">
    <property type="entry name" value="Gar1/Naf1_Cbf5-bd_sf"/>
</dbReference>
<evidence type="ECO:0000256" key="2">
    <source>
        <dbReference type="ARBA" id="ARBA00009801"/>
    </source>
</evidence>
<keyword evidence="5" id="KW-0698">rRNA processing</keyword>
<comment type="similarity">
    <text evidence="2">Belongs to the NAF1 family.</text>
</comment>
<dbReference type="GO" id="GO:0003723">
    <property type="term" value="F:RNA binding"/>
    <property type="evidence" value="ECO:0007669"/>
    <property type="project" value="UniProtKB-KW"/>
</dbReference>
<evidence type="ECO:0000256" key="8">
    <source>
        <dbReference type="ARBA" id="ARBA00023242"/>
    </source>
</evidence>
<evidence type="ECO:0000256" key="5">
    <source>
        <dbReference type="ARBA" id="ARBA00022552"/>
    </source>
</evidence>
<feature type="region of interest" description="Disordered" evidence="9">
    <location>
        <begin position="47"/>
        <end position="70"/>
    </location>
</feature>
<dbReference type="InterPro" id="IPR009000">
    <property type="entry name" value="Transl_B-barrel_sf"/>
</dbReference>
<dbReference type="Proteomes" id="UP001085076">
    <property type="component" value="Miscellaneous, Linkage group lg04"/>
</dbReference>
<dbReference type="Gene3D" id="2.40.10.230">
    <property type="entry name" value="Probable tRNA pseudouridine synthase domain"/>
    <property type="match status" value="1"/>
</dbReference>
<dbReference type="OrthoDB" id="21550at2759"/>
<reference evidence="10" key="1">
    <citation type="submission" date="2021-03" db="EMBL/GenBank/DDBJ databases">
        <authorList>
            <person name="Li Z."/>
            <person name="Yang C."/>
        </authorList>
    </citation>
    <scope>NUCLEOTIDE SEQUENCE</scope>
    <source>
        <strain evidence="10">Dzin_1.0</strain>
        <tissue evidence="10">Leaf</tissue>
    </source>
</reference>
<feature type="compositionally biased region" description="Basic residues" evidence="9">
    <location>
        <begin position="701"/>
        <end position="724"/>
    </location>
</feature>
<dbReference type="PANTHER" id="PTHR31633">
    <property type="entry name" value="H/ACA RIBONUCLEOPROTEIN COMPLEX NON-CORE SUBUNIT NAF1"/>
    <property type="match status" value="1"/>
</dbReference>
<dbReference type="FunFam" id="2.40.10.230:FF:000002">
    <property type="entry name" value="H/ACA ribonucleoprotein complex non-core subunit NAF1"/>
    <property type="match status" value="1"/>
</dbReference>
<organism evidence="10 11">
    <name type="scientific">Dioscorea zingiberensis</name>
    <dbReference type="NCBI Taxonomy" id="325984"/>
    <lineage>
        <taxon>Eukaryota</taxon>
        <taxon>Viridiplantae</taxon>
        <taxon>Streptophyta</taxon>
        <taxon>Embryophyta</taxon>
        <taxon>Tracheophyta</taxon>
        <taxon>Spermatophyta</taxon>
        <taxon>Magnoliopsida</taxon>
        <taxon>Liliopsida</taxon>
        <taxon>Dioscoreales</taxon>
        <taxon>Dioscoreaceae</taxon>
        <taxon>Dioscorea</taxon>
    </lineage>
</organism>
<feature type="compositionally biased region" description="Basic and acidic residues" evidence="9">
    <location>
        <begin position="151"/>
        <end position="162"/>
    </location>
</feature>
<dbReference type="InterPro" id="IPR040309">
    <property type="entry name" value="Naf1"/>
</dbReference>
<evidence type="ECO:0000256" key="1">
    <source>
        <dbReference type="ARBA" id="ARBA00004123"/>
    </source>
</evidence>
<feature type="region of interest" description="Disordered" evidence="9">
    <location>
        <begin position="397"/>
        <end position="491"/>
    </location>
</feature>
<sequence length="724" mass="77487">MVGWRIPNNKEASCPTFFDSVLDFDPVVEWLVDPDLSPMSISNAGDVKVDQSEGIPAVHEPRADESELSESRIDEKMDITLNPVIIGGGEAVAGPDERIMKMEPLEVVLGSEPMNSTQEKGSDSVGNGEAGSELGDVKMEQSEDIPAVHVPRADESELLRSPIDEKMDKFTLNPEIIGGGEAVAGSDVNEPLEVALGSEPMNSTQEKVSDSEGDGGAGSESESEEESSTEESSSSSSDEEVGDDGGDLVVEVEEGEIMEDLIFSSEDEGIVAKGPIKSKNEIEDLPPVPRVEVCLELHHQTSPVGVISSIMGNRVIVEGSEKHNPLSEGSILWITETRSPLGMVDEIFGPVKNPYYIVRYNSDTEVPGGVKEGTKVSFVLEFANHVLNDKDVYKKGYDASGENDEEITGEVEFSDDEKEAEYRKSLQQTKRATGNGEFAGNKKRNDRRSAKNKKNVRTPNFHARTATDRSSPAVSGSAHESSGMSSSGCSNRALASGGGAFPMIPSIPQAVQPASHLNHPSDQPLQHLPGSVWPHTLPLQQQLIPSQQQLNVWPNDTLPQQQLGAWALGVLLQQQQQQNALAQGFPPLQQLIGVQGGLSGPPYQHLQNPGLNAYPPMPSQQQFGPNSGAPLGEPWINRPFNLLVNPMATGPFGQTGFGPAQVGSGNAQYPGVSGFLEGQNLAAIGQAGQRPQGFAPGRSSPHGRRPHGRGGRHSFGRGNRPRSG</sequence>
<protein>
    <recommendedName>
        <fullName evidence="3">H/ACA ribonucleoprotein complex non-core subunit NAF1</fullName>
    </recommendedName>
</protein>
<dbReference type="GO" id="GO:0005732">
    <property type="term" value="C:sno(s)RNA-containing ribonucleoprotein complex"/>
    <property type="evidence" value="ECO:0007669"/>
    <property type="project" value="InterPro"/>
</dbReference>
<reference evidence="10" key="2">
    <citation type="journal article" date="2022" name="Hortic Res">
        <title>The genome of Dioscorea zingiberensis sheds light on the biosynthesis, origin and evolution of the medicinally important diosgenin saponins.</title>
        <authorList>
            <person name="Li Y."/>
            <person name="Tan C."/>
            <person name="Li Z."/>
            <person name="Guo J."/>
            <person name="Li S."/>
            <person name="Chen X."/>
            <person name="Wang C."/>
            <person name="Dai X."/>
            <person name="Yang H."/>
            <person name="Song W."/>
            <person name="Hou L."/>
            <person name="Xu J."/>
            <person name="Tong Z."/>
            <person name="Xu A."/>
            <person name="Yuan X."/>
            <person name="Wang W."/>
            <person name="Yang Q."/>
            <person name="Chen L."/>
            <person name="Sun Z."/>
            <person name="Wang K."/>
            <person name="Pan B."/>
            <person name="Chen J."/>
            <person name="Bao Y."/>
            <person name="Liu F."/>
            <person name="Qi X."/>
            <person name="Gang D.R."/>
            <person name="Wen J."/>
            <person name="Li J."/>
        </authorList>
    </citation>
    <scope>NUCLEOTIDE SEQUENCE</scope>
    <source>
        <strain evidence="10">Dzin_1.0</strain>
    </source>
</reference>
<evidence type="ECO:0000313" key="11">
    <source>
        <dbReference type="Proteomes" id="UP001085076"/>
    </source>
</evidence>
<evidence type="ECO:0000256" key="7">
    <source>
        <dbReference type="ARBA" id="ARBA00022884"/>
    </source>
</evidence>
<feature type="compositionally biased region" description="Low complexity" evidence="9">
    <location>
        <begin position="475"/>
        <end position="490"/>
    </location>
</feature>
<keyword evidence="7" id="KW-0694">RNA-binding</keyword>
<comment type="caution">
    <text evidence="10">The sequence shown here is derived from an EMBL/GenBank/DDBJ whole genome shotgun (WGS) entry which is preliminary data.</text>
</comment>
<evidence type="ECO:0000256" key="6">
    <source>
        <dbReference type="ARBA" id="ARBA00022553"/>
    </source>
</evidence>
<feature type="compositionally biased region" description="Basic residues" evidence="9">
    <location>
        <begin position="441"/>
        <end position="456"/>
    </location>
</feature>
<dbReference type="GO" id="GO:0006364">
    <property type="term" value="P:rRNA processing"/>
    <property type="evidence" value="ECO:0007669"/>
    <property type="project" value="UniProtKB-KW"/>
</dbReference>
<feature type="region of interest" description="Disordered" evidence="9">
    <location>
        <begin position="143"/>
        <end position="162"/>
    </location>
</feature>
<name>A0A9D5CM51_9LILI</name>
<evidence type="ECO:0000256" key="9">
    <source>
        <dbReference type="SAM" id="MobiDB-lite"/>
    </source>
</evidence>
<feature type="region of interest" description="Disordered" evidence="9">
    <location>
        <begin position="683"/>
        <end position="724"/>
    </location>
</feature>
<dbReference type="SUPFAM" id="SSF50447">
    <property type="entry name" value="Translation proteins"/>
    <property type="match status" value="1"/>
</dbReference>
<gene>
    <name evidence="10" type="ORF">J5N97_018028</name>
</gene>
<dbReference type="GO" id="GO:0001522">
    <property type="term" value="P:pseudouridine synthesis"/>
    <property type="evidence" value="ECO:0007669"/>
    <property type="project" value="InterPro"/>
</dbReference>
<evidence type="ECO:0000313" key="10">
    <source>
        <dbReference type="EMBL" id="KAJ0976063.1"/>
    </source>
</evidence>
<evidence type="ECO:0000256" key="3">
    <source>
        <dbReference type="ARBA" id="ARBA00021438"/>
    </source>
</evidence>
<evidence type="ECO:0000256" key="4">
    <source>
        <dbReference type="ARBA" id="ARBA00022517"/>
    </source>
</evidence>
<comment type="subcellular location">
    <subcellularLocation>
        <location evidence="1">Nucleus</location>
    </subcellularLocation>
</comment>
<feature type="compositionally biased region" description="Acidic residues" evidence="9">
    <location>
        <begin position="401"/>
        <end position="419"/>
    </location>
</feature>
<accession>A0A9D5CM51</accession>
<keyword evidence="8" id="KW-0539">Nucleus</keyword>
<dbReference type="GO" id="GO:0000493">
    <property type="term" value="P:box H/ACA snoRNP assembly"/>
    <property type="evidence" value="ECO:0007669"/>
    <property type="project" value="InterPro"/>
</dbReference>
<keyword evidence="6" id="KW-0597">Phosphoprotein</keyword>
<dbReference type="EMBL" id="JAGGNH010000004">
    <property type="protein sequence ID" value="KAJ0976063.1"/>
    <property type="molecule type" value="Genomic_DNA"/>
</dbReference>
<keyword evidence="11" id="KW-1185">Reference proteome</keyword>
<dbReference type="PANTHER" id="PTHR31633:SF1">
    <property type="entry name" value="H_ACA RIBONUCLEOPROTEIN COMPLEX NON-CORE SUBUNIT NAF1"/>
    <property type="match status" value="1"/>
</dbReference>
<proteinExistence type="inferred from homology"/>
<dbReference type="Pfam" id="PF04410">
    <property type="entry name" value="Gar1"/>
    <property type="match status" value="1"/>
</dbReference>
<feature type="region of interest" description="Disordered" evidence="9">
    <location>
        <begin position="197"/>
        <end position="245"/>
    </location>
</feature>
<dbReference type="AlphaFoldDB" id="A0A9D5CM51"/>
<feature type="region of interest" description="Disordered" evidence="9">
    <location>
        <begin position="113"/>
        <end position="133"/>
    </location>
</feature>
<keyword evidence="4" id="KW-0690">Ribosome biogenesis</keyword>
<dbReference type="InterPro" id="IPR007504">
    <property type="entry name" value="H/ACA_rnp_Gar1/Naf1"/>
</dbReference>